<dbReference type="AlphaFoldDB" id="A0A0E9PTN4"/>
<sequence length="22" mass="2409">MSLGIQSLGVCYTTYTKSVNSR</sequence>
<reference evidence="1" key="1">
    <citation type="submission" date="2014-11" db="EMBL/GenBank/DDBJ databases">
        <authorList>
            <person name="Amaro Gonzalez C."/>
        </authorList>
    </citation>
    <scope>NUCLEOTIDE SEQUENCE</scope>
</reference>
<name>A0A0E9PTN4_ANGAN</name>
<dbReference type="EMBL" id="GBXM01100930">
    <property type="protein sequence ID" value="JAH07647.1"/>
    <property type="molecule type" value="Transcribed_RNA"/>
</dbReference>
<protein>
    <submittedName>
        <fullName evidence="1">Uncharacterized protein</fullName>
    </submittedName>
</protein>
<proteinExistence type="predicted"/>
<reference evidence="1" key="2">
    <citation type="journal article" date="2015" name="Fish Shellfish Immunol.">
        <title>Early steps in the European eel (Anguilla anguilla)-Vibrio vulnificus interaction in the gills: Role of the RtxA13 toxin.</title>
        <authorList>
            <person name="Callol A."/>
            <person name="Pajuelo D."/>
            <person name="Ebbesson L."/>
            <person name="Teles M."/>
            <person name="MacKenzie S."/>
            <person name="Amaro C."/>
        </authorList>
    </citation>
    <scope>NUCLEOTIDE SEQUENCE</scope>
</reference>
<accession>A0A0E9PTN4</accession>
<organism evidence="1">
    <name type="scientific">Anguilla anguilla</name>
    <name type="common">European freshwater eel</name>
    <name type="synonym">Muraena anguilla</name>
    <dbReference type="NCBI Taxonomy" id="7936"/>
    <lineage>
        <taxon>Eukaryota</taxon>
        <taxon>Metazoa</taxon>
        <taxon>Chordata</taxon>
        <taxon>Craniata</taxon>
        <taxon>Vertebrata</taxon>
        <taxon>Euteleostomi</taxon>
        <taxon>Actinopterygii</taxon>
        <taxon>Neopterygii</taxon>
        <taxon>Teleostei</taxon>
        <taxon>Anguilliformes</taxon>
        <taxon>Anguillidae</taxon>
        <taxon>Anguilla</taxon>
    </lineage>
</organism>
<evidence type="ECO:0000313" key="1">
    <source>
        <dbReference type="EMBL" id="JAH07647.1"/>
    </source>
</evidence>